<evidence type="ECO:0000256" key="2">
    <source>
        <dbReference type="SAM" id="MobiDB-lite"/>
    </source>
</evidence>
<feature type="domain" description="Xylanolytic transcriptional activator regulatory" evidence="3">
    <location>
        <begin position="184"/>
        <end position="319"/>
    </location>
</feature>
<keyword evidence="1" id="KW-0539">Nucleus</keyword>
<reference evidence="4 5" key="1">
    <citation type="submission" date="2015-06" db="EMBL/GenBank/DDBJ databases">
        <title>Talaromyces atroroseus IBT 11181 draft genome.</title>
        <authorList>
            <person name="Rasmussen K.B."/>
            <person name="Rasmussen S."/>
            <person name="Petersen B."/>
            <person name="Sicheritz-Ponten T."/>
            <person name="Mortensen U.H."/>
            <person name="Thrane U."/>
        </authorList>
    </citation>
    <scope>NUCLEOTIDE SEQUENCE [LARGE SCALE GENOMIC DNA]</scope>
    <source>
        <strain evidence="4 5">IBT 11181</strain>
    </source>
</reference>
<organism evidence="4 5">
    <name type="scientific">Talaromyces atroroseus</name>
    <dbReference type="NCBI Taxonomy" id="1441469"/>
    <lineage>
        <taxon>Eukaryota</taxon>
        <taxon>Fungi</taxon>
        <taxon>Dikarya</taxon>
        <taxon>Ascomycota</taxon>
        <taxon>Pezizomycotina</taxon>
        <taxon>Eurotiomycetes</taxon>
        <taxon>Eurotiomycetidae</taxon>
        <taxon>Eurotiales</taxon>
        <taxon>Trichocomaceae</taxon>
        <taxon>Talaromyces</taxon>
        <taxon>Talaromyces sect. Trachyspermi</taxon>
    </lineage>
</organism>
<keyword evidence="5" id="KW-1185">Reference proteome</keyword>
<proteinExistence type="predicted"/>
<evidence type="ECO:0000259" key="3">
    <source>
        <dbReference type="Pfam" id="PF04082"/>
    </source>
</evidence>
<evidence type="ECO:0000313" key="4">
    <source>
        <dbReference type="EMBL" id="OKL61070.1"/>
    </source>
</evidence>
<feature type="region of interest" description="Disordered" evidence="2">
    <location>
        <begin position="70"/>
        <end position="107"/>
    </location>
</feature>
<accession>A0A225AJM8</accession>
<dbReference type="GO" id="GO:0008270">
    <property type="term" value="F:zinc ion binding"/>
    <property type="evidence" value="ECO:0007669"/>
    <property type="project" value="InterPro"/>
</dbReference>
<dbReference type="RefSeq" id="XP_020121191.1">
    <property type="nucleotide sequence ID" value="XM_020265631.1"/>
</dbReference>
<dbReference type="CDD" id="cd12148">
    <property type="entry name" value="fungal_TF_MHR"/>
    <property type="match status" value="1"/>
</dbReference>
<name>A0A225AJM8_TALAT</name>
<evidence type="ECO:0000313" key="5">
    <source>
        <dbReference type="Proteomes" id="UP000214365"/>
    </source>
</evidence>
<dbReference type="EMBL" id="LFMY01000004">
    <property type="protein sequence ID" value="OKL61070.1"/>
    <property type="molecule type" value="Genomic_DNA"/>
</dbReference>
<dbReference type="InterPro" id="IPR007219">
    <property type="entry name" value="XnlR_reg_dom"/>
</dbReference>
<dbReference type="AlphaFoldDB" id="A0A225AJM8"/>
<gene>
    <name evidence="4" type="ORF">UA08_03342</name>
</gene>
<dbReference type="OrthoDB" id="39175at2759"/>
<dbReference type="GO" id="GO:0006351">
    <property type="term" value="P:DNA-templated transcription"/>
    <property type="evidence" value="ECO:0007669"/>
    <property type="project" value="InterPro"/>
</dbReference>
<evidence type="ECO:0000256" key="1">
    <source>
        <dbReference type="ARBA" id="ARBA00023242"/>
    </source>
</evidence>
<dbReference type="GO" id="GO:0003677">
    <property type="term" value="F:DNA binding"/>
    <property type="evidence" value="ECO:0007669"/>
    <property type="project" value="InterPro"/>
</dbReference>
<sequence length="425" mass="47277">MCVAASACHARSERVVGQPNRRHLPLSQDVETEAEHDLNFTGAASAVGDEIQVTPDVLGGFLTDLTEIEEEGRLPSTGQGTARDFQSKPQDTAQSDITMSPETPWSNIPWRQSQAVLETILATLDHFSQSSSLRDWDKTENYKNDKGTYDLSPSDIANILTSPWMGLSLLDGQNQDNQEAFHHRIILSFEAAITLGQHKVDKKDTDANKIEKHIEDIKTQKLHNALAKLDQMSFRTPPSLSLLQAQCIGVAILQYLGNVPQAWSMMVAVSRTFIALGFSNADSSRPVSRGESVERCIAWCYQLDRSMSLLLRQPPFLPQLLSAPPSISSDEIETDPAKLDLVQILLEFAHIQGYISPIASGTKTIVWEDIQPTHSSLIKLYSKIENLRSLSLISCFWISGITQHRQFFYSDAPNYPPAARSNDRC</sequence>
<feature type="compositionally biased region" description="Polar residues" evidence="2">
    <location>
        <begin position="87"/>
        <end position="107"/>
    </location>
</feature>
<protein>
    <recommendedName>
        <fullName evidence="3">Xylanolytic transcriptional activator regulatory domain-containing protein</fullName>
    </recommendedName>
</protein>
<dbReference type="Proteomes" id="UP000214365">
    <property type="component" value="Unassembled WGS sequence"/>
</dbReference>
<dbReference type="GeneID" id="31003097"/>
<dbReference type="Pfam" id="PF04082">
    <property type="entry name" value="Fungal_trans"/>
    <property type="match status" value="1"/>
</dbReference>
<comment type="caution">
    <text evidence="4">The sequence shown here is derived from an EMBL/GenBank/DDBJ whole genome shotgun (WGS) entry which is preliminary data.</text>
</comment>